<dbReference type="EMBL" id="CP066075">
    <property type="protein sequence ID" value="QQC63191.1"/>
    <property type="molecule type" value="Genomic_DNA"/>
</dbReference>
<evidence type="ECO:0000313" key="2">
    <source>
        <dbReference type="Proteomes" id="UP000595610"/>
    </source>
</evidence>
<dbReference type="KEGG" id="pgis:I6I06_12860"/>
<keyword evidence="2" id="KW-1185">Reference proteome</keyword>
<evidence type="ECO:0000313" key="1">
    <source>
        <dbReference type="EMBL" id="QQC63191.1"/>
    </source>
</evidence>
<protein>
    <submittedName>
        <fullName evidence="1">Uncharacterized protein</fullName>
    </submittedName>
</protein>
<name>A0A7T4N0W7_9BURK</name>
<dbReference type="RefSeq" id="WP_157004192.1">
    <property type="nucleotide sequence ID" value="NZ_CP066075.1"/>
</dbReference>
<gene>
    <name evidence="1" type="ORF">I6I06_12860</name>
</gene>
<dbReference type="AlphaFoldDB" id="A0A7T4N0W7"/>
<sequence>MAEPARLKPGFDFSCGVAGKGVTGRLPGSRYQQPSNPHIRDIRAKKRALESFPRPRRLFLAYAPPGRALAELRSRQQKYFKGGVNKTFQWQSGLEVVTHRTRRPSDRKILE</sequence>
<dbReference type="Proteomes" id="UP000595610">
    <property type="component" value="Chromosome 1"/>
</dbReference>
<proteinExistence type="predicted"/>
<reference evidence="1 2" key="1">
    <citation type="submission" date="2020-12" db="EMBL/GenBank/DDBJ databases">
        <title>FDA dAtabase for Regulatory Grade micrObial Sequences (FDA-ARGOS): Supporting development and validation of Infectious Disease Dx tests.</title>
        <authorList>
            <person name="Nelson B."/>
            <person name="Plummer A."/>
            <person name="Tallon L."/>
            <person name="Sadzewicz L."/>
            <person name="Zhao X."/>
            <person name="Boylan J."/>
            <person name="Ott S."/>
            <person name="Bowen H."/>
            <person name="Vavikolanu K."/>
            <person name="Mehta A."/>
            <person name="Aluvathingal J."/>
            <person name="Nadendla S."/>
            <person name="Myers T."/>
            <person name="Yan Y."/>
            <person name="Sichtig H."/>
        </authorList>
    </citation>
    <scope>NUCLEOTIDE SEQUENCE [LARGE SCALE GENOMIC DNA]</scope>
    <source>
        <strain evidence="1 2">FDAARGOS_1049</strain>
    </source>
</reference>
<organism evidence="1 2">
    <name type="scientific">Paraburkholderia ginsengisoli</name>
    <dbReference type="NCBI Taxonomy" id="311231"/>
    <lineage>
        <taxon>Bacteria</taxon>
        <taxon>Pseudomonadati</taxon>
        <taxon>Pseudomonadota</taxon>
        <taxon>Betaproteobacteria</taxon>
        <taxon>Burkholderiales</taxon>
        <taxon>Burkholderiaceae</taxon>
        <taxon>Paraburkholderia</taxon>
    </lineage>
</organism>
<accession>A0A7T4N0W7</accession>